<feature type="region of interest" description="Disordered" evidence="5">
    <location>
        <begin position="479"/>
        <end position="505"/>
    </location>
</feature>
<evidence type="ECO:0000256" key="3">
    <source>
        <dbReference type="ARBA" id="ARBA00022833"/>
    </source>
</evidence>
<evidence type="ECO:0000256" key="4">
    <source>
        <dbReference type="PROSITE-ProRule" id="PRU00175"/>
    </source>
</evidence>
<feature type="domain" description="RING-type" evidence="6">
    <location>
        <begin position="270"/>
        <end position="295"/>
    </location>
</feature>
<keyword evidence="8" id="KW-1185">Reference proteome</keyword>
<dbReference type="Proteomes" id="UP000761534">
    <property type="component" value="Unassembled WGS sequence"/>
</dbReference>
<evidence type="ECO:0000256" key="2">
    <source>
        <dbReference type="ARBA" id="ARBA00022771"/>
    </source>
</evidence>
<dbReference type="InterPro" id="IPR013083">
    <property type="entry name" value="Znf_RING/FYVE/PHD"/>
</dbReference>
<dbReference type="OrthoDB" id="4097070at2759"/>
<dbReference type="PANTHER" id="PTHR15710">
    <property type="entry name" value="E3 UBIQUITIN-PROTEIN LIGASE PRAJA"/>
    <property type="match status" value="1"/>
</dbReference>
<feature type="compositionally biased region" description="Acidic residues" evidence="5">
    <location>
        <begin position="222"/>
        <end position="239"/>
    </location>
</feature>
<feature type="compositionally biased region" description="Basic and acidic residues" evidence="5">
    <location>
        <begin position="371"/>
        <end position="384"/>
    </location>
</feature>
<feature type="region of interest" description="Disordered" evidence="5">
    <location>
        <begin position="1"/>
        <end position="22"/>
    </location>
</feature>
<name>A0A642VAE2_9ASCO</name>
<feature type="region of interest" description="Disordered" evidence="5">
    <location>
        <begin position="38"/>
        <end position="98"/>
    </location>
</feature>
<feature type="region of interest" description="Disordered" evidence="5">
    <location>
        <begin position="402"/>
        <end position="434"/>
    </location>
</feature>
<dbReference type="GO" id="GO:0008270">
    <property type="term" value="F:zinc ion binding"/>
    <property type="evidence" value="ECO:0007669"/>
    <property type="project" value="UniProtKB-KW"/>
</dbReference>
<accession>A0A642VAE2</accession>
<feature type="compositionally biased region" description="Low complexity" evidence="5">
    <location>
        <begin position="39"/>
        <end position="58"/>
    </location>
</feature>
<evidence type="ECO:0000313" key="8">
    <source>
        <dbReference type="Proteomes" id="UP000761534"/>
    </source>
</evidence>
<dbReference type="SMART" id="SM00184">
    <property type="entry name" value="RING"/>
    <property type="match status" value="2"/>
</dbReference>
<gene>
    <name evidence="7" type="ORF">TRICI_002972</name>
</gene>
<dbReference type="AlphaFoldDB" id="A0A642VAE2"/>
<comment type="caution">
    <text evidence="7">The sequence shown here is derived from an EMBL/GenBank/DDBJ whole genome shotgun (WGS) entry which is preliminary data.</text>
</comment>
<proteinExistence type="predicted"/>
<evidence type="ECO:0000313" key="7">
    <source>
        <dbReference type="EMBL" id="KAA8914215.1"/>
    </source>
</evidence>
<evidence type="ECO:0000256" key="5">
    <source>
        <dbReference type="SAM" id="MobiDB-lite"/>
    </source>
</evidence>
<organism evidence="7 8">
    <name type="scientific">Trichomonascus ciferrii</name>
    <dbReference type="NCBI Taxonomy" id="44093"/>
    <lineage>
        <taxon>Eukaryota</taxon>
        <taxon>Fungi</taxon>
        <taxon>Dikarya</taxon>
        <taxon>Ascomycota</taxon>
        <taxon>Saccharomycotina</taxon>
        <taxon>Dipodascomycetes</taxon>
        <taxon>Dipodascales</taxon>
        <taxon>Trichomonascaceae</taxon>
        <taxon>Trichomonascus</taxon>
        <taxon>Trichomonascus ciferrii complex</taxon>
    </lineage>
</organism>
<evidence type="ECO:0000259" key="6">
    <source>
        <dbReference type="PROSITE" id="PS50089"/>
    </source>
</evidence>
<dbReference type="InterPro" id="IPR001841">
    <property type="entry name" value="Znf_RING"/>
</dbReference>
<evidence type="ECO:0000256" key="1">
    <source>
        <dbReference type="ARBA" id="ARBA00022723"/>
    </source>
</evidence>
<keyword evidence="2 4" id="KW-0863">Zinc-finger</keyword>
<feature type="compositionally biased region" description="Low complexity" evidence="5">
    <location>
        <begin position="345"/>
        <end position="360"/>
    </location>
</feature>
<keyword evidence="3" id="KW-0862">Zinc</keyword>
<dbReference type="VEuPathDB" id="FungiDB:TRICI_002972"/>
<dbReference type="EMBL" id="SWFS01000205">
    <property type="protein sequence ID" value="KAA8914215.1"/>
    <property type="molecule type" value="Genomic_DNA"/>
</dbReference>
<reference evidence="7" key="1">
    <citation type="journal article" date="2019" name="G3 (Bethesda)">
        <title>Genome Assemblies of Two Rare Opportunistic Yeast Pathogens: Diutina rugosa (syn. Candida rugosa) and Trichomonascus ciferrii (syn. Candida ciferrii).</title>
        <authorList>
            <person name="Mixao V."/>
            <person name="Saus E."/>
            <person name="Hansen A.P."/>
            <person name="Lass-Florl C."/>
            <person name="Gabaldon T."/>
        </authorList>
    </citation>
    <scope>NUCLEOTIDE SEQUENCE</scope>
    <source>
        <strain evidence="7">CBS 4856</strain>
    </source>
</reference>
<dbReference type="SUPFAM" id="SSF57850">
    <property type="entry name" value="RING/U-box"/>
    <property type="match status" value="1"/>
</dbReference>
<sequence>MADERNGEASSHGGGEAANGRWPPHSFYVLNYSFTLPAQQGQGQGQQQSGDQQPQQQGPRMTFPIFGPAGGVFVMNQQQQQQQQQQQRGEGPMEGVEFGFEINAPQGAGHPFANLFGHTHKPRASERAIAKLRELSRDELGEGESACPICFDKYDLVSRDELRNNGDEDDPPVSVPGQTQTQVQEAHVTIESEDPEESVPERMEADPAESAPEAQQERETQEDPAESVPMDEEPEDTADPETSVPEPSADDPPESVPESGQQSDHRPVELPCGHRFGQSCIKEWLGSSNTCPLCRTPLESQDEYLRSTGQEPEGAAGFGSGVLDFIFQQVPEVFNIIRREVYNNHNNNNSNDSTNDNNNNDNDDSSNDHSNSNDRHDTNHEHPPPRPFHVHIVRDEDGVYRTHTHHEQPQAQPPPPSSQSQSQPEGRGPEQQQDDAARHTFISGNTMSELLRAFTTPPPPGEQQGGFPFRISRIFNTAINTSSRNRESRHHPYTRTSNNNGDSDNRDLQCASLPLSLCVGDSESEPIFRLDCGHGYHDGCLRMAMRAHGDGHRVDTNHVWCTCCRRYQTIIN</sequence>
<keyword evidence="1" id="KW-0479">Metal-binding</keyword>
<dbReference type="Pfam" id="PF13639">
    <property type="entry name" value="zf-RING_2"/>
    <property type="match status" value="1"/>
</dbReference>
<feature type="region of interest" description="Disordered" evidence="5">
    <location>
        <begin position="161"/>
        <end position="271"/>
    </location>
</feature>
<protein>
    <recommendedName>
        <fullName evidence="6">RING-type domain-containing protein</fullName>
    </recommendedName>
</protein>
<dbReference type="Gene3D" id="3.30.40.10">
    <property type="entry name" value="Zinc/RING finger domain, C3HC4 (zinc finger)"/>
    <property type="match status" value="1"/>
</dbReference>
<dbReference type="PROSITE" id="PS50089">
    <property type="entry name" value="ZF_RING_2"/>
    <property type="match status" value="1"/>
</dbReference>
<feature type="compositionally biased region" description="Low complexity" evidence="5">
    <location>
        <begin position="77"/>
        <end position="87"/>
    </location>
</feature>
<feature type="region of interest" description="Disordered" evidence="5">
    <location>
        <begin position="345"/>
        <end position="390"/>
    </location>
</feature>